<dbReference type="Proteomes" id="UP000198734">
    <property type="component" value="Unassembled WGS sequence"/>
</dbReference>
<evidence type="ECO:0000313" key="2">
    <source>
        <dbReference type="Proteomes" id="UP000198734"/>
    </source>
</evidence>
<sequence length="185" mass="20600">MRIPQIQIQTTKAELGLSIQQPQQQIKQQQADIQIEQPAAILSIHTTQGELQIDSSQARRDLGIVNFLEFARNDAQEGQQAVMAGIARRAREGEMMMSIEKGGGNAIHSIIDSRTLPKQKMLGIKFIPSGDAVRTTYTPAKVDIQVQKNDPKINVQINKPVHNYTPGNVKVDLIQNPSIQIDWEV</sequence>
<organism evidence="1 2">
    <name type="scientific">Psychrobacillus psychrotolerans</name>
    <dbReference type="NCBI Taxonomy" id="126156"/>
    <lineage>
        <taxon>Bacteria</taxon>
        <taxon>Bacillati</taxon>
        <taxon>Bacillota</taxon>
        <taxon>Bacilli</taxon>
        <taxon>Bacillales</taxon>
        <taxon>Bacillaceae</taxon>
        <taxon>Psychrobacillus</taxon>
    </lineage>
</organism>
<reference evidence="2" key="1">
    <citation type="submission" date="2016-10" db="EMBL/GenBank/DDBJ databases">
        <authorList>
            <person name="Varghese N."/>
            <person name="Submissions S."/>
        </authorList>
    </citation>
    <scope>NUCLEOTIDE SEQUENCE [LARGE SCALE GENOMIC DNA]</scope>
    <source>
        <strain evidence="2">DSM 11706</strain>
    </source>
</reference>
<name>A0A1I5ZAD5_9BACI</name>
<accession>A0A1I5ZAD5</accession>
<evidence type="ECO:0000313" key="1">
    <source>
        <dbReference type="EMBL" id="SFQ53442.1"/>
    </source>
</evidence>
<dbReference type="InterPro" id="IPR045527">
    <property type="entry name" value="DUF6470"/>
</dbReference>
<dbReference type="OrthoDB" id="2112831at2"/>
<proteinExistence type="predicted"/>
<dbReference type="AlphaFoldDB" id="A0A1I5ZAD5"/>
<dbReference type="RefSeq" id="WP_093537282.1">
    <property type="nucleotide sequence ID" value="NZ_FOXU01000004.1"/>
</dbReference>
<protein>
    <recommendedName>
        <fullName evidence="3">YviE</fullName>
    </recommendedName>
</protein>
<dbReference type="EMBL" id="FOXU01000004">
    <property type="protein sequence ID" value="SFQ53442.1"/>
    <property type="molecule type" value="Genomic_DNA"/>
</dbReference>
<evidence type="ECO:0008006" key="3">
    <source>
        <dbReference type="Google" id="ProtNLM"/>
    </source>
</evidence>
<dbReference type="Pfam" id="PF20074">
    <property type="entry name" value="DUF6470"/>
    <property type="match status" value="1"/>
</dbReference>
<gene>
    <name evidence="1" type="ORF">SAMN05421670_2564</name>
</gene>
<keyword evidence="2" id="KW-1185">Reference proteome</keyword>
<dbReference type="STRING" id="126156.SAMN05421670_2564"/>